<dbReference type="Proteomes" id="UP001221328">
    <property type="component" value="Unassembled WGS sequence"/>
</dbReference>
<evidence type="ECO:0000313" key="2">
    <source>
        <dbReference type="EMBL" id="MDC2955436.1"/>
    </source>
</evidence>
<feature type="compositionally biased region" description="Low complexity" evidence="1">
    <location>
        <begin position="61"/>
        <end position="70"/>
    </location>
</feature>
<organism evidence="2 3">
    <name type="scientific">Streptomyces gilvifuscus</name>
    <dbReference type="NCBI Taxonomy" id="1550617"/>
    <lineage>
        <taxon>Bacteria</taxon>
        <taxon>Bacillati</taxon>
        <taxon>Actinomycetota</taxon>
        <taxon>Actinomycetes</taxon>
        <taxon>Kitasatosporales</taxon>
        <taxon>Streptomycetaceae</taxon>
        <taxon>Streptomyces</taxon>
    </lineage>
</organism>
<feature type="compositionally biased region" description="Basic and acidic residues" evidence="1">
    <location>
        <begin position="400"/>
        <end position="413"/>
    </location>
</feature>
<sequence length="413" mass="40354">MTWPAALPAAALRVMRTAAGRRALRVMVLVGGLFALGFFCGEQAHAADETPGTSSSAPGQVAPVAPMASASSTNGAEASLRNAVGRLVSAPATLVDALTASPGRIEPDTPGKPRPHAPAGHGRPGDSSRPKPSGSTQRSPKPKPTSPAGTPPAEADPAGSGTPAGSGIPAGSGTPVGANTPAGSEATPTHNTTPTASTTPTHSTAQGVPVLGSVVEGVVRTVDEAVLRPVGDLVVTVTGGLAEVTAPIPGLPQLPSLPSLPSVPELPGTPSLPGLPGLPSVPGQTLPAPVTQPDGPGHSTASAEGSTGKRARAAASGPRLDVVGGTAHAPARGEARRAAGGAGHVQVPQAPGGDPTGVLSNRSAVDSGTPRHGDAQAVALNQRAPLRLPSGAAARANGDATRDRHRDIPVSPA</sequence>
<feature type="region of interest" description="Disordered" evidence="1">
    <location>
        <begin position="259"/>
        <end position="413"/>
    </location>
</feature>
<feature type="compositionally biased region" description="Low complexity" evidence="1">
    <location>
        <begin position="186"/>
        <end position="208"/>
    </location>
</feature>
<dbReference type="EMBL" id="JAQOSK010000004">
    <property type="protein sequence ID" value="MDC2955436.1"/>
    <property type="molecule type" value="Genomic_DNA"/>
</dbReference>
<dbReference type="RefSeq" id="WP_272175312.1">
    <property type="nucleotide sequence ID" value="NZ_JAQOSK010000004.1"/>
</dbReference>
<gene>
    <name evidence="2" type="ORF">PO587_13275</name>
</gene>
<evidence type="ECO:0000313" key="3">
    <source>
        <dbReference type="Proteomes" id="UP001221328"/>
    </source>
</evidence>
<accession>A0ABT5FSG0</accession>
<proteinExistence type="predicted"/>
<comment type="caution">
    <text evidence="2">The sequence shown here is derived from an EMBL/GenBank/DDBJ whole genome shotgun (WGS) entry which is preliminary data.</text>
</comment>
<protein>
    <recommendedName>
        <fullName evidence="4">Secreted protein</fullName>
    </recommendedName>
</protein>
<reference evidence="2 3" key="1">
    <citation type="journal article" date="2015" name="Int. J. Syst. Evol. Microbiol.">
        <title>Streptomyces gilvifuscus sp. nov., an actinomycete that produces antibacterial compounds isolated from soil.</title>
        <authorList>
            <person name="Nguyen T.M."/>
            <person name="Kim J."/>
        </authorList>
    </citation>
    <scope>NUCLEOTIDE SEQUENCE [LARGE SCALE GENOMIC DNA]</scope>
    <source>
        <strain evidence="2 3">T113</strain>
    </source>
</reference>
<keyword evidence="3" id="KW-1185">Reference proteome</keyword>
<feature type="compositionally biased region" description="Low complexity" evidence="1">
    <location>
        <begin position="259"/>
        <end position="283"/>
    </location>
</feature>
<evidence type="ECO:0008006" key="4">
    <source>
        <dbReference type="Google" id="ProtNLM"/>
    </source>
</evidence>
<name>A0ABT5FSG0_9ACTN</name>
<evidence type="ECO:0000256" key="1">
    <source>
        <dbReference type="SAM" id="MobiDB-lite"/>
    </source>
</evidence>
<feature type="region of interest" description="Disordered" evidence="1">
    <location>
        <begin position="46"/>
        <end position="70"/>
    </location>
</feature>
<feature type="region of interest" description="Disordered" evidence="1">
    <location>
        <begin position="99"/>
        <end position="208"/>
    </location>
</feature>